<evidence type="ECO:0000313" key="2">
    <source>
        <dbReference type="EMBL" id="PVE62023.1"/>
    </source>
</evidence>
<name>A0A2T7VX33_MICTE</name>
<reference evidence="2 3" key="1">
    <citation type="submission" date="2018-04" db="EMBL/GenBank/DDBJ databases">
        <authorList>
            <person name="Go L.Y."/>
            <person name="Mitchell J.A."/>
        </authorList>
    </citation>
    <scope>NUCLEOTIDE SEQUENCE [LARGE SCALE GENOMIC DNA]</scope>
    <source>
        <strain evidence="2 3">TPD7010</strain>
    </source>
</reference>
<dbReference type="InterPro" id="IPR027417">
    <property type="entry name" value="P-loop_NTPase"/>
</dbReference>
<organism evidence="2 3">
    <name type="scientific">Microbacterium testaceum</name>
    <name type="common">Aureobacterium testaceum</name>
    <name type="synonym">Brevibacterium testaceum</name>
    <dbReference type="NCBI Taxonomy" id="2033"/>
    <lineage>
        <taxon>Bacteria</taxon>
        <taxon>Bacillati</taxon>
        <taxon>Actinomycetota</taxon>
        <taxon>Actinomycetes</taxon>
        <taxon>Micrococcales</taxon>
        <taxon>Microbacteriaceae</taxon>
        <taxon>Microbacterium</taxon>
    </lineage>
</organism>
<dbReference type="SUPFAM" id="SSF52540">
    <property type="entry name" value="P-loop containing nucleoside triphosphate hydrolases"/>
    <property type="match status" value="1"/>
</dbReference>
<dbReference type="Pfam" id="PF07693">
    <property type="entry name" value="KAP_NTPase"/>
    <property type="match status" value="1"/>
</dbReference>
<dbReference type="AlphaFoldDB" id="A0A2T7VX33"/>
<sequence length="725" mass="80532">MCAAASLGYSRLMTQDPAGGAFSDEALTDPDEDALGRAGFLDSIVTLLERVGSRSESTVVAVVGRWGLGKSTVLNAVTTRLRRIDGTRRRWIVAEFNPWYYQDLVSLQQAFFRELAEAVPSGASWKKVREGIASFAETVAPLGALGGLIGVDATRIIEQAANATRGNVGVLEAKAAVEKALLKVDRPVLVVIDDVDRLDPQELLLLFKLIRLAGRLPNVYYLLAYDEDTLLDALSRTGLIGEGSARRALDYMEKIVQLRLDVPPVRERQLATWIDREVGELAARLSVTMDQEQRRRFDQAYYSHIRSRLQTPRAIKRFLAQVESLAAGLSQEVDFVDFLILSWIRASEPLVYRAIIDQRSRLLGELDPTGRIWPGDRDAGADHAYWSDVLTRSRVDSAQLSGVADLLSQLFPNFAEQWGVERSGHVGSVRHGRIAHKDYFDRFFAFGVPDDDLSDRTVEKACAEIIAGASGPEREVVERKWPDETSLIIGKLNRYWDPGRVDGVVVLRWLAIQAIRLPALDYLPGTPYRETVHFAQSHFTHLRGDRPLAAVRAMADEDPSLRFAEDVISVLRGGMAPPETRNAEFAAAKTEFAARASTLFDAQGDTNPLDYPTEIWDLFGMWLAADESAVRRWADKHLADGSWPLLDLLAQMVSRAVPLGVPDPPTLVGDLNLAEVDRTVGLDRVRRELADEIEQFDKSLPNRAVATPENRRAVALRALKVSHDS</sequence>
<comment type="caution">
    <text evidence="2">The sequence shown here is derived from an EMBL/GenBank/DDBJ whole genome shotgun (WGS) entry which is preliminary data.</text>
</comment>
<protein>
    <recommendedName>
        <fullName evidence="1">KAP NTPase domain-containing protein</fullName>
    </recommendedName>
</protein>
<dbReference type="EMBL" id="QDFT01000063">
    <property type="protein sequence ID" value="PVE62023.1"/>
    <property type="molecule type" value="Genomic_DNA"/>
</dbReference>
<accession>A0A2T7VX33</accession>
<dbReference type="InterPro" id="IPR011646">
    <property type="entry name" value="KAP_P-loop"/>
</dbReference>
<evidence type="ECO:0000259" key="1">
    <source>
        <dbReference type="Pfam" id="PF07693"/>
    </source>
</evidence>
<evidence type="ECO:0000313" key="3">
    <source>
        <dbReference type="Proteomes" id="UP000244649"/>
    </source>
</evidence>
<gene>
    <name evidence="2" type="ORF">DC432_14965</name>
</gene>
<feature type="domain" description="KAP NTPase" evidence="1">
    <location>
        <begin position="40"/>
        <end position="326"/>
    </location>
</feature>
<proteinExistence type="predicted"/>
<dbReference type="Proteomes" id="UP000244649">
    <property type="component" value="Unassembled WGS sequence"/>
</dbReference>
<dbReference type="Gene3D" id="3.40.50.300">
    <property type="entry name" value="P-loop containing nucleotide triphosphate hydrolases"/>
    <property type="match status" value="1"/>
</dbReference>